<organism evidence="2 3">
    <name type="scientific">Winogradskyella endarachnes</name>
    <dbReference type="NCBI Taxonomy" id="2681965"/>
    <lineage>
        <taxon>Bacteria</taxon>
        <taxon>Pseudomonadati</taxon>
        <taxon>Bacteroidota</taxon>
        <taxon>Flavobacteriia</taxon>
        <taxon>Flavobacteriales</taxon>
        <taxon>Flavobacteriaceae</taxon>
        <taxon>Winogradskyella</taxon>
    </lineage>
</organism>
<dbReference type="Proteomes" id="UP000478208">
    <property type="component" value="Unassembled WGS sequence"/>
</dbReference>
<reference evidence="2 3" key="1">
    <citation type="submission" date="2019-12" db="EMBL/GenBank/DDBJ databases">
        <authorList>
            <person name="Li J."/>
        </authorList>
    </citation>
    <scope>NUCLEOTIDE SEQUENCE [LARGE SCALE GENOMIC DNA]</scope>
    <source>
        <strain evidence="2 3">HL2-2</strain>
    </source>
</reference>
<keyword evidence="1" id="KW-0732">Signal</keyword>
<feature type="signal peptide" evidence="1">
    <location>
        <begin position="1"/>
        <end position="21"/>
    </location>
</feature>
<feature type="chain" id="PRO_5027036400" evidence="1">
    <location>
        <begin position="22"/>
        <end position="174"/>
    </location>
</feature>
<keyword evidence="3" id="KW-1185">Reference proteome</keyword>
<protein>
    <submittedName>
        <fullName evidence="2">Uncharacterized protein</fullName>
    </submittedName>
</protein>
<dbReference type="EMBL" id="WOWS01000003">
    <property type="protein sequence ID" value="MUU78596.1"/>
    <property type="molecule type" value="Genomic_DNA"/>
</dbReference>
<dbReference type="PROSITE" id="PS51257">
    <property type="entry name" value="PROKAR_LIPOPROTEIN"/>
    <property type="match status" value="1"/>
</dbReference>
<evidence type="ECO:0000256" key="1">
    <source>
        <dbReference type="SAM" id="SignalP"/>
    </source>
</evidence>
<gene>
    <name evidence="2" type="ORF">GN138_09075</name>
</gene>
<dbReference type="RefSeq" id="WP_157363489.1">
    <property type="nucleotide sequence ID" value="NZ_WOWS01000003.1"/>
</dbReference>
<comment type="caution">
    <text evidence="2">The sequence shown here is derived from an EMBL/GenBank/DDBJ whole genome shotgun (WGS) entry which is preliminary data.</text>
</comment>
<dbReference type="AlphaFoldDB" id="A0A6L6UAP3"/>
<sequence length="174" mass="18996">MKNLRLTQIFIFSLLMLSCSSDDSGGSNEPLNENPGINATIDGGTYNNYTYTDGIYEITYSETNSTMSINAADTTGDQITLFLNSTGGFSSDTVKIMGDTDSNNYRTYVLIRQASTQKSYYSTSGNVTITENRNHPTESGIRLVSGTFDISASTTDNSDSTTFIGSFTELEYEN</sequence>
<evidence type="ECO:0000313" key="2">
    <source>
        <dbReference type="EMBL" id="MUU78596.1"/>
    </source>
</evidence>
<name>A0A6L6UAP3_9FLAO</name>
<evidence type="ECO:0000313" key="3">
    <source>
        <dbReference type="Proteomes" id="UP000478208"/>
    </source>
</evidence>
<accession>A0A6L6UAP3</accession>
<proteinExistence type="predicted"/>